<dbReference type="InterPro" id="IPR029032">
    <property type="entry name" value="AhpD-like"/>
</dbReference>
<dbReference type="EMBL" id="JASCIQ010000075">
    <property type="protein sequence ID" value="MDI3409422.1"/>
    <property type="molecule type" value="Genomic_DNA"/>
</dbReference>
<organism evidence="2 3">
    <name type="scientific">Streptomyces cavernicola</name>
    <dbReference type="NCBI Taxonomy" id="3043613"/>
    <lineage>
        <taxon>Bacteria</taxon>
        <taxon>Bacillati</taxon>
        <taxon>Actinomycetota</taxon>
        <taxon>Actinomycetes</taxon>
        <taxon>Kitasatosporales</taxon>
        <taxon>Streptomycetaceae</taxon>
        <taxon>Streptomyces</taxon>
    </lineage>
</organism>
<comment type="caution">
    <text evidence="2">The sequence shown here is derived from an EMBL/GenBank/DDBJ whole genome shotgun (WGS) entry which is preliminary data.</text>
</comment>
<gene>
    <name evidence="2" type="ORF">QIS96_37085</name>
</gene>
<dbReference type="SUPFAM" id="SSF69118">
    <property type="entry name" value="AhpD-like"/>
    <property type="match status" value="1"/>
</dbReference>
<keyword evidence="3" id="KW-1185">Reference proteome</keyword>
<protein>
    <submittedName>
        <fullName evidence="2">Carboxymuconolactone decarboxylase family protein</fullName>
    </submittedName>
</protein>
<proteinExistence type="predicted"/>
<dbReference type="PANTHER" id="PTHR34846:SF7">
    <property type="entry name" value="BLL7811 PROTEIN"/>
    <property type="match status" value="1"/>
</dbReference>
<dbReference type="RefSeq" id="WP_282547290.1">
    <property type="nucleotide sequence ID" value="NZ_JASCIQ010000075.1"/>
</dbReference>
<dbReference type="Gene3D" id="1.20.1290.10">
    <property type="entry name" value="AhpD-like"/>
    <property type="match status" value="1"/>
</dbReference>
<dbReference type="NCBIfam" id="TIGR00778">
    <property type="entry name" value="ahpD_dom"/>
    <property type="match status" value="1"/>
</dbReference>
<name>A0ABT6SML1_9ACTN</name>
<reference evidence="2 3" key="1">
    <citation type="submission" date="2023-05" db="EMBL/GenBank/DDBJ databases">
        <title>Draft genome sequence of Streptomyces sp. B-S-A6 isolated from a cave soil in Thailand.</title>
        <authorList>
            <person name="Chamroensaksri N."/>
            <person name="Muangham S."/>
        </authorList>
    </citation>
    <scope>NUCLEOTIDE SEQUENCE [LARGE SCALE GENOMIC DNA]</scope>
    <source>
        <strain evidence="2 3">B-S-A6</strain>
    </source>
</reference>
<sequence length="158" mass="17425">MDARLNIYENKVSVKFLKYITAAAKVFSSLPTTTLELVSLRISQINGCAFCVDMHTKEALHEGETPLRLNLVAVWREANVFTEAERAALALAEQGTRIGDAAEGVTDAVWENAAKHYDEDELAALVSLISFMNTVNRMNVITQQAGGDYELGWVQNFG</sequence>
<dbReference type="InterPro" id="IPR004675">
    <property type="entry name" value="AhpD_core"/>
</dbReference>
<dbReference type="InterPro" id="IPR003779">
    <property type="entry name" value="CMD-like"/>
</dbReference>
<dbReference type="Pfam" id="PF02627">
    <property type="entry name" value="CMD"/>
    <property type="match status" value="1"/>
</dbReference>
<dbReference type="Proteomes" id="UP001223978">
    <property type="component" value="Unassembled WGS sequence"/>
</dbReference>
<accession>A0ABT6SML1</accession>
<feature type="domain" description="Carboxymuconolactone decarboxylase-like" evidence="1">
    <location>
        <begin position="24"/>
        <end position="93"/>
    </location>
</feature>
<evidence type="ECO:0000313" key="2">
    <source>
        <dbReference type="EMBL" id="MDI3409422.1"/>
    </source>
</evidence>
<evidence type="ECO:0000313" key="3">
    <source>
        <dbReference type="Proteomes" id="UP001223978"/>
    </source>
</evidence>
<dbReference type="PANTHER" id="PTHR34846">
    <property type="entry name" value="4-CARBOXYMUCONOLACTONE DECARBOXYLASE FAMILY PROTEIN (AFU_ORTHOLOGUE AFUA_6G11590)"/>
    <property type="match status" value="1"/>
</dbReference>
<evidence type="ECO:0000259" key="1">
    <source>
        <dbReference type="Pfam" id="PF02627"/>
    </source>
</evidence>